<protein>
    <submittedName>
        <fullName evidence="1">Uncharacterized protein</fullName>
    </submittedName>
</protein>
<proteinExistence type="predicted"/>
<evidence type="ECO:0000313" key="1">
    <source>
        <dbReference type="EMBL" id="ALY07510.1"/>
    </source>
</evidence>
<name>A0A1L2BWU1_9CAUD</name>
<sequence length="53" mass="5901">MESKVKICTKRGHAMFNVPITAAEVEALKEATNQFIRDVASDDTDQKLHLQGN</sequence>
<keyword evidence="2" id="KW-1185">Reference proteome</keyword>
<evidence type="ECO:0000313" key="2">
    <source>
        <dbReference type="Proteomes" id="UP000225722"/>
    </source>
</evidence>
<accession>A0A1L2BWU1</accession>
<organism evidence="1 2">
    <name type="scientific">Nodularia phage vB_NpeS-2AV2</name>
    <dbReference type="NCBI Taxonomy" id="1777122"/>
    <lineage>
        <taxon>Viruses</taxon>
        <taxon>Duplodnaviria</taxon>
        <taxon>Heunggongvirae</taxon>
        <taxon>Uroviricota</taxon>
        <taxon>Caudoviricetes</taxon>
        <taxon>Ravarandavirus</taxon>
        <taxon>Ravarandavirus rv2AV2</taxon>
    </lineage>
</organism>
<dbReference type="EMBL" id="KU230356">
    <property type="protein sequence ID" value="ALY07510.1"/>
    <property type="molecule type" value="Genomic_DNA"/>
</dbReference>
<gene>
    <name evidence="1" type="ORF">2AV2_58</name>
</gene>
<dbReference type="Proteomes" id="UP000225722">
    <property type="component" value="Segment"/>
</dbReference>
<reference evidence="2" key="1">
    <citation type="submission" date="2015-12" db="EMBL/GenBank/DDBJ databases">
        <authorList>
            <person name="Sencilo A."/>
            <person name="Bamford D.H."/>
            <person name="Roine E."/>
        </authorList>
    </citation>
    <scope>NUCLEOTIDE SEQUENCE [LARGE SCALE GENOMIC DNA]</scope>
</reference>